<evidence type="ECO:0000259" key="3">
    <source>
        <dbReference type="Pfam" id="PF09186"/>
    </source>
</evidence>
<dbReference type="GO" id="GO:0006446">
    <property type="term" value="P:regulation of translational initiation"/>
    <property type="evidence" value="ECO:0007669"/>
    <property type="project" value="TreeGrafter"/>
</dbReference>
<dbReference type="InterPro" id="IPR023582">
    <property type="entry name" value="Impact"/>
</dbReference>
<comment type="caution">
    <text evidence="4">The sequence shown here is derived from an EMBL/GenBank/DDBJ whole genome shotgun (WGS) entry which is preliminary data.</text>
</comment>
<dbReference type="InterPro" id="IPR020569">
    <property type="entry name" value="UPF0029_Impact_CS"/>
</dbReference>
<dbReference type="InterPro" id="IPR035647">
    <property type="entry name" value="EFG_III/V"/>
</dbReference>
<dbReference type="Pfam" id="PF09186">
    <property type="entry name" value="DUF1949"/>
    <property type="match status" value="1"/>
</dbReference>
<dbReference type="PANTHER" id="PTHR16301:SF20">
    <property type="entry name" value="IMPACT FAMILY MEMBER YIGZ"/>
    <property type="match status" value="1"/>
</dbReference>
<dbReference type="InterPro" id="IPR036956">
    <property type="entry name" value="Impact_N_sf"/>
</dbReference>
<dbReference type="AlphaFoldDB" id="A0A9D2B7T7"/>
<name>A0A9D2B7T7_9FIRM</name>
<evidence type="ECO:0000313" key="4">
    <source>
        <dbReference type="EMBL" id="HIX65414.1"/>
    </source>
</evidence>
<protein>
    <submittedName>
        <fullName evidence="4">IMPACT family protein</fullName>
    </submittedName>
</protein>
<dbReference type="GO" id="GO:0005737">
    <property type="term" value="C:cytoplasm"/>
    <property type="evidence" value="ECO:0007669"/>
    <property type="project" value="TreeGrafter"/>
</dbReference>
<dbReference type="Proteomes" id="UP000886800">
    <property type="component" value="Unassembled WGS sequence"/>
</dbReference>
<feature type="domain" description="Impact N-terminal" evidence="2">
    <location>
        <begin position="18"/>
        <end position="121"/>
    </location>
</feature>
<dbReference type="SUPFAM" id="SSF54980">
    <property type="entry name" value="EF-G C-terminal domain-like"/>
    <property type="match status" value="1"/>
</dbReference>
<dbReference type="InterPro" id="IPR020568">
    <property type="entry name" value="Ribosomal_Su5_D2-typ_SF"/>
</dbReference>
<dbReference type="InterPro" id="IPR015269">
    <property type="entry name" value="UPF0029_Impact_C"/>
</dbReference>
<reference evidence="4" key="2">
    <citation type="submission" date="2021-04" db="EMBL/GenBank/DDBJ databases">
        <authorList>
            <person name="Gilroy R."/>
        </authorList>
    </citation>
    <scope>NUCLEOTIDE SEQUENCE</scope>
    <source>
        <strain evidence="4">CHK188-5543</strain>
    </source>
</reference>
<organism evidence="4 5">
    <name type="scientific">Candidatus Anaerotruncus excrementipullorum</name>
    <dbReference type="NCBI Taxonomy" id="2838465"/>
    <lineage>
        <taxon>Bacteria</taxon>
        <taxon>Bacillati</taxon>
        <taxon>Bacillota</taxon>
        <taxon>Clostridia</taxon>
        <taxon>Eubacteriales</taxon>
        <taxon>Oscillospiraceae</taxon>
        <taxon>Anaerotruncus</taxon>
    </lineage>
</organism>
<dbReference type="Gene3D" id="3.30.230.30">
    <property type="entry name" value="Impact, N-terminal domain"/>
    <property type="match status" value="1"/>
</dbReference>
<feature type="domain" description="UPF0029" evidence="3">
    <location>
        <begin position="138"/>
        <end position="193"/>
    </location>
</feature>
<evidence type="ECO:0000259" key="2">
    <source>
        <dbReference type="Pfam" id="PF01205"/>
    </source>
</evidence>
<dbReference type="SUPFAM" id="SSF54211">
    <property type="entry name" value="Ribosomal protein S5 domain 2-like"/>
    <property type="match status" value="1"/>
</dbReference>
<gene>
    <name evidence="4" type="ORF">H9736_04115</name>
</gene>
<evidence type="ECO:0000313" key="5">
    <source>
        <dbReference type="Proteomes" id="UP000886800"/>
    </source>
</evidence>
<dbReference type="Pfam" id="PF01205">
    <property type="entry name" value="Impact_N"/>
    <property type="match status" value="1"/>
</dbReference>
<reference evidence="4" key="1">
    <citation type="journal article" date="2021" name="PeerJ">
        <title>Extensive microbial diversity within the chicken gut microbiome revealed by metagenomics and culture.</title>
        <authorList>
            <person name="Gilroy R."/>
            <person name="Ravi A."/>
            <person name="Getino M."/>
            <person name="Pursley I."/>
            <person name="Horton D.L."/>
            <person name="Alikhan N.F."/>
            <person name="Baker D."/>
            <person name="Gharbi K."/>
            <person name="Hall N."/>
            <person name="Watson M."/>
            <person name="Adriaenssens E.M."/>
            <person name="Foster-Nyarko E."/>
            <person name="Jarju S."/>
            <person name="Secka A."/>
            <person name="Antonio M."/>
            <person name="Oren A."/>
            <person name="Chaudhuri R.R."/>
            <person name="La Ragione R."/>
            <person name="Hildebrand F."/>
            <person name="Pallen M.J."/>
        </authorList>
    </citation>
    <scope>NUCLEOTIDE SEQUENCE</scope>
    <source>
        <strain evidence="4">CHK188-5543</strain>
    </source>
</reference>
<dbReference type="PANTHER" id="PTHR16301">
    <property type="entry name" value="IMPACT-RELATED"/>
    <property type="match status" value="1"/>
</dbReference>
<sequence length="214" mass="23374">MEEYTTIQGPAQAEFVERRSRFIGHLQPAATEEEAVAFINRCKSDYWDASHNVYAYLLREGQTRRYSDDGEPQGTGGVPVLEVLQREGLVDVVCVVTRYFGGILLGAGGLVRAYSHGAKLAVDASRRLVMSPCTELALEMGYDFYGKVSHLLPQFGARTLDSDFGAQVALRVLLKDGQVAGFEKALAELTAARVVPRVLDRRYASLEGAQAGEG</sequence>
<comment type="similarity">
    <text evidence="1">Belongs to the IMPACT family.</text>
</comment>
<dbReference type="PROSITE" id="PS00910">
    <property type="entry name" value="UPF0029"/>
    <property type="match status" value="1"/>
</dbReference>
<dbReference type="Gene3D" id="3.30.70.240">
    <property type="match status" value="1"/>
</dbReference>
<proteinExistence type="inferred from homology"/>
<dbReference type="InterPro" id="IPR001498">
    <property type="entry name" value="Impact_N"/>
</dbReference>
<evidence type="ECO:0000256" key="1">
    <source>
        <dbReference type="ARBA" id="ARBA00007665"/>
    </source>
</evidence>
<dbReference type="EMBL" id="DXES01000087">
    <property type="protein sequence ID" value="HIX65414.1"/>
    <property type="molecule type" value="Genomic_DNA"/>
</dbReference>
<accession>A0A9D2B7T7</accession>